<dbReference type="eggNOG" id="arCOG01130">
    <property type="taxonomic scope" value="Archaea"/>
</dbReference>
<dbReference type="InterPro" id="IPR015424">
    <property type="entry name" value="PyrdxlP-dep_Trfase"/>
</dbReference>
<reference evidence="9 10" key="1">
    <citation type="journal article" date="2009" name="Appl. Environ. Microbiol.">
        <title>Metabolic versatility and indigenous origin of the archaeon Thermococcus sibiricus, isolated from a siberian oil reservoir, as revealed by genome analysis.</title>
        <authorList>
            <person name="Mardanov A.V."/>
            <person name="Ravin N.V."/>
            <person name="Svetlitchnyi V.A."/>
            <person name="Beletsky A.V."/>
            <person name="Miroshnichenko M.L."/>
            <person name="Bonch-Osmolovskaya E.A."/>
            <person name="Skryabin K.G."/>
        </authorList>
    </citation>
    <scope>NUCLEOTIDE SEQUENCE [LARGE SCALE GENOMIC DNA]</scope>
    <source>
        <strain evidence="10">DSM 12597 / MM 739</strain>
    </source>
</reference>
<keyword evidence="4 7" id="KW-0032">Aminotransferase</keyword>
<organism evidence="9 10">
    <name type="scientific">Thermococcus sibiricus (strain DSM 12597 / MM 739)</name>
    <dbReference type="NCBI Taxonomy" id="604354"/>
    <lineage>
        <taxon>Archaea</taxon>
        <taxon>Methanobacteriati</taxon>
        <taxon>Methanobacteriota</taxon>
        <taxon>Thermococci</taxon>
        <taxon>Thermococcales</taxon>
        <taxon>Thermococcaceae</taxon>
        <taxon>Thermococcus</taxon>
    </lineage>
</organism>
<keyword evidence="6" id="KW-0663">Pyridoxal phosphate</keyword>
<dbReference type="RefSeq" id="WP_015849262.1">
    <property type="nucleotide sequence ID" value="NC_012883.1"/>
</dbReference>
<dbReference type="EC" id="2.6.1.-" evidence="7"/>
<dbReference type="PANTHER" id="PTHR46383">
    <property type="entry name" value="ASPARTATE AMINOTRANSFERASE"/>
    <property type="match status" value="1"/>
</dbReference>
<dbReference type="CDD" id="cd00609">
    <property type="entry name" value="AAT_like"/>
    <property type="match status" value="1"/>
</dbReference>
<dbReference type="GeneID" id="8095980"/>
<gene>
    <name evidence="9" type="ordered locus">TSIB_0985</name>
</gene>
<comment type="similarity">
    <text evidence="2 7">Belongs to the class-I pyridoxal-phosphate-dependent aminotransferase family.</text>
</comment>
<evidence type="ECO:0000256" key="7">
    <source>
        <dbReference type="RuleBase" id="RU000481"/>
    </source>
</evidence>
<dbReference type="SUPFAM" id="SSF53383">
    <property type="entry name" value="PLP-dependent transferases"/>
    <property type="match status" value="1"/>
</dbReference>
<evidence type="ECO:0000313" key="9">
    <source>
        <dbReference type="EMBL" id="ACS90043.1"/>
    </source>
</evidence>
<dbReference type="EMBL" id="CP001463">
    <property type="protein sequence ID" value="ACS90043.1"/>
    <property type="molecule type" value="Genomic_DNA"/>
</dbReference>
<evidence type="ECO:0000256" key="4">
    <source>
        <dbReference type="ARBA" id="ARBA00022576"/>
    </source>
</evidence>
<dbReference type="Gene3D" id="3.40.640.10">
    <property type="entry name" value="Type I PLP-dependent aspartate aminotransferase-like (Major domain)"/>
    <property type="match status" value="1"/>
</dbReference>
<dbReference type="InterPro" id="IPR050596">
    <property type="entry name" value="AspAT/PAT-like"/>
</dbReference>
<dbReference type="GO" id="GO:0030170">
    <property type="term" value="F:pyridoxal phosphate binding"/>
    <property type="evidence" value="ECO:0007669"/>
    <property type="project" value="InterPro"/>
</dbReference>
<evidence type="ECO:0000256" key="5">
    <source>
        <dbReference type="ARBA" id="ARBA00022679"/>
    </source>
</evidence>
<comment type="cofactor">
    <cofactor evidence="1 7">
        <name>pyridoxal 5'-phosphate</name>
        <dbReference type="ChEBI" id="CHEBI:597326"/>
    </cofactor>
</comment>
<evidence type="ECO:0000256" key="1">
    <source>
        <dbReference type="ARBA" id="ARBA00001933"/>
    </source>
</evidence>
<evidence type="ECO:0000256" key="3">
    <source>
        <dbReference type="ARBA" id="ARBA00011738"/>
    </source>
</evidence>
<feature type="domain" description="Aminotransferase class I/classII large" evidence="8">
    <location>
        <begin position="33"/>
        <end position="383"/>
    </location>
</feature>
<dbReference type="InterPro" id="IPR004839">
    <property type="entry name" value="Aminotransferase_I/II_large"/>
</dbReference>
<dbReference type="Gene3D" id="3.90.1150.10">
    <property type="entry name" value="Aspartate Aminotransferase, domain 1"/>
    <property type="match status" value="1"/>
</dbReference>
<dbReference type="InterPro" id="IPR015422">
    <property type="entry name" value="PyrdxlP-dep_Trfase_small"/>
</dbReference>
<name>C6A348_THESM</name>
<evidence type="ECO:0000256" key="6">
    <source>
        <dbReference type="ARBA" id="ARBA00022898"/>
    </source>
</evidence>
<accession>C6A348</accession>
<dbReference type="InterPro" id="IPR004838">
    <property type="entry name" value="NHTrfase_class1_PyrdxlP-BS"/>
</dbReference>
<evidence type="ECO:0000259" key="8">
    <source>
        <dbReference type="Pfam" id="PF00155"/>
    </source>
</evidence>
<comment type="subunit">
    <text evidence="3">Homodimer.</text>
</comment>
<dbReference type="STRING" id="604354.TSIB_0985"/>
<dbReference type="Pfam" id="PF00155">
    <property type="entry name" value="Aminotran_1_2"/>
    <property type="match status" value="1"/>
</dbReference>
<dbReference type="PANTHER" id="PTHR46383:SF1">
    <property type="entry name" value="ASPARTATE AMINOTRANSFERASE"/>
    <property type="match status" value="1"/>
</dbReference>
<dbReference type="PROSITE" id="PS00105">
    <property type="entry name" value="AA_TRANSFER_CLASS_1"/>
    <property type="match status" value="1"/>
</dbReference>
<keyword evidence="10" id="KW-1185">Reference proteome</keyword>
<keyword evidence="5 7" id="KW-0808">Transferase</keyword>
<dbReference type="GO" id="GO:0006520">
    <property type="term" value="P:amino acid metabolic process"/>
    <property type="evidence" value="ECO:0007669"/>
    <property type="project" value="InterPro"/>
</dbReference>
<dbReference type="HOGENOM" id="CLU_017584_4_3_2"/>
<dbReference type="AlphaFoldDB" id="C6A348"/>
<dbReference type="OrthoDB" id="372018at2157"/>
<protein>
    <recommendedName>
        <fullName evidence="7">Aminotransferase</fullName>
        <ecNumber evidence="7">2.6.1.-</ecNumber>
    </recommendedName>
</protein>
<sequence>MTKLNSFVLSKRSKETPPSGIRKIFNKAMFLEDVIHLEIGEPDFDTPQYIKEAGCKAILNKYTHYTHNAGLLELREAIADYYRSTQNVDISLENTLVSIGGTGALLLSLLAIVDIGDEVLLPNPGYPPYTSMVKMIGAIPKYYSLKENESFLPNIEEIENIITNNTKVIIINTPNNPTGIVYPSNILRRISELAEDYDLVVISDEVYERLIFDNLNHYSILKFSEEGNVIVIGSFSKSYAMTGWRVGFAVSNNVKIIKSMTELQEHVAICAPAMAQKAAFVALSESQEEAENMVKQYEKRRNLVVSLLNEFPNVSFVKPQGAFYLFLNISHYSKDSYKFAEELLLKKKVAVAPGATFGSLGEGYVRISFANSEENIEEGVKRLKEFLMELK</sequence>
<evidence type="ECO:0000313" key="10">
    <source>
        <dbReference type="Proteomes" id="UP000009079"/>
    </source>
</evidence>
<evidence type="ECO:0000256" key="2">
    <source>
        <dbReference type="ARBA" id="ARBA00007441"/>
    </source>
</evidence>
<dbReference type="InterPro" id="IPR015421">
    <property type="entry name" value="PyrdxlP-dep_Trfase_major"/>
</dbReference>
<proteinExistence type="inferred from homology"/>
<dbReference type="KEGG" id="tsi:TSIB_0985"/>
<dbReference type="Proteomes" id="UP000009079">
    <property type="component" value="Chromosome"/>
</dbReference>
<dbReference type="GO" id="GO:0008483">
    <property type="term" value="F:transaminase activity"/>
    <property type="evidence" value="ECO:0007669"/>
    <property type="project" value="UniProtKB-KW"/>
</dbReference>